<name>A0A5J5AB65_9ASTE</name>
<evidence type="ECO:0000313" key="3">
    <source>
        <dbReference type="Proteomes" id="UP000325577"/>
    </source>
</evidence>
<dbReference type="Proteomes" id="UP000325577">
    <property type="component" value="Linkage Group LG21"/>
</dbReference>
<accession>A0A5J5AB65</accession>
<reference evidence="2 3" key="1">
    <citation type="submission" date="2019-09" db="EMBL/GenBank/DDBJ databases">
        <title>A chromosome-level genome assembly of the Chinese tupelo Nyssa sinensis.</title>
        <authorList>
            <person name="Yang X."/>
            <person name="Kang M."/>
            <person name="Yang Y."/>
            <person name="Xiong H."/>
            <person name="Wang M."/>
            <person name="Zhang Z."/>
            <person name="Wang Z."/>
            <person name="Wu H."/>
            <person name="Ma T."/>
            <person name="Liu J."/>
            <person name="Xi Z."/>
        </authorList>
    </citation>
    <scope>NUCLEOTIDE SEQUENCE [LARGE SCALE GENOMIC DNA]</scope>
    <source>
        <strain evidence="2">J267</strain>
        <tissue evidence="2">Leaf</tissue>
    </source>
</reference>
<feature type="compositionally biased region" description="Polar residues" evidence="1">
    <location>
        <begin position="42"/>
        <end position="53"/>
    </location>
</feature>
<feature type="region of interest" description="Disordered" evidence="1">
    <location>
        <begin position="1"/>
        <end position="195"/>
    </location>
</feature>
<proteinExistence type="predicted"/>
<gene>
    <name evidence="2" type="ORF">F0562_034801</name>
</gene>
<organism evidence="2 3">
    <name type="scientific">Nyssa sinensis</name>
    <dbReference type="NCBI Taxonomy" id="561372"/>
    <lineage>
        <taxon>Eukaryota</taxon>
        <taxon>Viridiplantae</taxon>
        <taxon>Streptophyta</taxon>
        <taxon>Embryophyta</taxon>
        <taxon>Tracheophyta</taxon>
        <taxon>Spermatophyta</taxon>
        <taxon>Magnoliopsida</taxon>
        <taxon>eudicotyledons</taxon>
        <taxon>Gunneridae</taxon>
        <taxon>Pentapetalae</taxon>
        <taxon>asterids</taxon>
        <taxon>Cornales</taxon>
        <taxon>Nyssaceae</taxon>
        <taxon>Nyssa</taxon>
    </lineage>
</organism>
<protein>
    <submittedName>
        <fullName evidence="2">Uncharacterized protein</fullName>
    </submittedName>
</protein>
<dbReference type="EMBL" id="CM018045">
    <property type="protein sequence ID" value="KAA8527484.1"/>
    <property type="molecule type" value="Genomic_DNA"/>
</dbReference>
<evidence type="ECO:0000256" key="1">
    <source>
        <dbReference type="SAM" id="MobiDB-lite"/>
    </source>
</evidence>
<dbReference type="OrthoDB" id="776378at2759"/>
<feature type="compositionally biased region" description="Basic and acidic residues" evidence="1">
    <location>
        <begin position="22"/>
        <end position="41"/>
    </location>
</feature>
<sequence length="195" mass="21246">MGCGESKHDVVTGNTVSQSKRSNSDAENNKDTETISEKATNDHTNTTNSSAQQEETENAKEDSIKLISKDGGDVEEKEEEPGRLMSRDSPGHFFSSRKDEETIESIISEGMSGKSEYYSPRTKEAVSKGNEKLDDACGGERTREPTKVNEENSDREAEVMPTIELKDSATGGDEKAGANEEHLTDSSTKDSKSTN</sequence>
<dbReference type="AlphaFoldDB" id="A0A5J5AB65"/>
<feature type="compositionally biased region" description="Basic and acidic residues" evidence="1">
    <location>
        <begin position="121"/>
        <end position="195"/>
    </location>
</feature>
<feature type="compositionally biased region" description="Basic and acidic residues" evidence="1">
    <location>
        <begin position="1"/>
        <end position="10"/>
    </location>
</feature>
<keyword evidence="3" id="KW-1185">Reference proteome</keyword>
<feature type="compositionally biased region" description="Polar residues" evidence="1">
    <location>
        <begin position="12"/>
        <end position="21"/>
    </location>
</feature>
<feature type="compositionally biased region" description="Basic and acidic residues" evidence="1">
    <location>
        <begin position="57"/>
        <end position="100"/>
    </location>
</feature>
<evidence type="ECO:0000313" key="2">
    <source>
        <dbReference type="EMBL" id="KAA8527484.1"/>
    </source>
</evidence>